<feature type="signal peptide" evidence="2">
    <location>
        <begin position="1"/>
        <end position="20"/>
    </location>
</feature>
<evidence type="ECO:0000256" key="2">
    <source>
        <dbReference type="SAM" id="SignalP"/>
    </source>
</evidence>
<dbReference type="EMBL" id="QGTR01000001">
    <property type="protein sequence ID" value="PWW04494.1"/>
    <property type="molecule type" value="Genomic_DNA"/>
</dbReference>
<accession>A0A317PUX7</accession>
<evidence type="ECO:0008006" key="5">
    <source>
        <dbReference type="Google" id="ProtNLM"/>
    </source>
</evidence>
<feature type="chain" id="PRO_5016319379" description="Pentapeptide MXKDX repeat protein" evidence="2">
    <location>
        <begin position="21"/>
        <end position="89"/>
    </location>
</feature>
<dbReference type="Proteomes" id="UP000246352">
    <property type="component" value="Unassembled WGS sequence"/>
</dbReference>
<name>A0A317PUX7_9HYPH</name>
<protein>
    <recommendedName>
        <fullName evidence="5">Pentapeptide MXKDX repeat protein</fullName>
    </recommendedName>
</protein>
<comment type="caution">
    <text evidence="3">The sequence shown here is derived from an EMBL/GenBank/DDBJ whole genome shotgun (WGS) entry which is preliminary data.</text>
</comment>
<organism evidence="3 4">
    <name type="scientific">Hoeflea marina</name>
    <dbReference type="NCBI Taxonomy" id="274592"/>
    <lineage>
        <taxon>Bacteria</taxon>
        <taxon>Pseudomonadati</taxon>
        <taxon>Pseudomonadota</taxon>
        <taxon>Alphaproteobacteria</taxon>
        <taxon>Hyphomicrobiales</taxon>
        <taxon>Rhizobiaceae</taxon>
        <taxon>Hoeflea</taxon>
    </lineage>
</organism>
<dbReference type="RefSeq" id="WP_110030923.1">
    <property type="nucleotide sequence ID" value="NZ_QGTR01000001.1"/>
</dbReference>
<feature type="region of interest" description="Disordered" evidence="1">
    <location>
        <begin position="22"/>
        <end position="89"/>
    </location>
</feature>
<gene>
    <name evidence="3" type="ORF">DFR52_1011193</name>
</gene>
<evidence type="ECO:0000313" key="3">
    <source>
        <dbReference type="EMBL" id="PWW04494.1"/>
    </source>
</evidence>
<keyword evidence="4" id="KW-1185">Reference proteome</keyword>
<feature type="compositionally biased region" description="Basic and acidic residues" evidence="1">
    <location>
        <begin position="60"/>
        <end position="89"/>
    </location>
</feature>
<feature type="compositionally biased region" description="Polar residues" evidence="1">
    <location>
        <begin position="26"/>
        <end position="36"/>
    </location>
</feature>
<dbReference type="AlphaFoldDB" id="A0A317PUX7"/>
<evidence type="ECO:0000256" key="1">
    <source>
        <dbReference type="SAM" id="MobiDB-lite"/>
    </source>
</evidence>
<evidence type="ECO:0000313" key="4">
    <source>
        <dbReference type="Proteomes" id="UP000246352"/>
    </source>
</evidence>
<keyword evidence="2" id="KW-0732">Signal</keyword>
<sequence length="89" mass="8486">MKTLLAVMTAVVLAGVPAHAFASTDVPLTSGASSGESPDDSGVESDNGGSDDSAGAESESGDHDSGGDHGGEGGDHESGGDHEGGESDS</sequence>
<reference evidence="3 4" key="1">
    <citation type="submission" date="2018-05" db="EMBL/GenBank/DDBJ databases">
        <title>Genomic Encyclopedia of Type Strains, Phase IV (KMG-IV): sequencing the most valuable type-strain genomes for metagenomic binning, comparative biology and taxonomic classification.</title>
        <authorList>
            <person name="Goeker M."/>
        </authorList>
    </citation>
    <scope>NUCLEOTIDE SEQUENCE [LARGE SCALE GENOMIC DNA]</scope>
    <source>
        <strain evidence="3 4">DSM 16791</strain>
    </source>
</reference>
<proteinExistence type="predicted"/>